<dbReference type="Proteomes" id="UP000249287">
    <property type="component" value="Segment"/>
</dbReference>
<dbReference type="RefSeq" id="YP_009482559.1">
    <property type="nucleotide sequence ID" value="NC_037666.1"/>
</dbReference>
<dbReference type="Gene3D" id="3.90.79.10">
    <property type="entry name" value="Nucleoside Triphosphate Pyrophosphohydrolase"/>
    <property type="match status" value="1"/>
</dbReference>
<organism evidence="1">
    <name type="scientific">Pandoravirus neocaledonia</name>
    <dbReference type="NCBI Taxonomy" id="2107708"/>
    <lineage>
        <taxon>Viruses</taxon>
        <taxon>Pandoravirus</taxon>
    </lineage>
</organism>
<dbReference type="KEGG" id="vg:36843269"/>
<dbReference type="EMBL" id="MG011690">
    <property type="protein sequence ID" value="AVK76556.1"/>
    <property type="molecule type" value="Genomic_DNA"/>
</dbReference>
<evidence type="ECO:0000313" key="1">
    <source>
        <dbReference type="EMBL" id="AVK76556.1"/>
    </source>
</evidence>
<dbReference type="InterPro" id="IPR015797">
    <property type="entry name" value="NUDIX_hydrolase-like_dom_sf"/>
</dbReference>
<dbReference type="SUPFAM" id="SSF55811">
    <property type="entry name" value="Nudix"/>
    <property type="match status" value="1"/>
</dbReference>
<gene>
    <name evidence="1" type="ORF">pneo_cds_949</name>
</gene>
<dbReference type="GeneID" id="36843269"/>
<name>A0A2U7UDQ7_9VIRU</name>
<reference evidence="1" key="1">
    <citation type="journal article" date="2018" name="Nat. Commun.">
        <title>Diversity and evolution of the emerging Pandoraviridae family.</title>
        <authorList>
            <person name="Legendre M."/>
            <person name="Fabre E."/>
            <person name="Poirot O."/>
            <person name="Jeudy S."/>
            <person name="Lartigue A."/>
            <person name="Alempic J.M."/>
            <person name="Beucher L."/>
            <person name="Philippe N."/>
            <person name="Bertaux L."/>
            <person name="Christo-Foroux E."/>
            <person name="Labadie K."/>
            <person name="Coute Y."/>
            <person name="Abergel C."/>
            <person name="Claverie J.M."/>
        </authorList>
    </citation>
    <scope>NUCLEOTIDE SEQUENCE [LARGE SCALE GENOMIC DNA]</scope>
    <source>
        <strain evidence="1">Neocaledonia</strain>
    </source>
</reference>
<protein>
    <recommendedName>
        <fullName evidence="2">Nudix hydrolase domain-containing protein</fullName>
    </recommendedName>
</protein>
<proteinExistence type="predicted"/>
<sequence length="221" mass="23778">MEARLSTVAPNTLGPYAGVLPWARVPDTGEVVVLLGQERFEPGWRDGGRWSDFGGGTEPAVDRDRIEAAAREAYEETMGMLGSRAEIEAALRAAAEAGGLGEARSPKGASVFLWEVPYDAALPRQFARVRAYALEAAAARDKTDTTGGRLCATPAKGYYEKRAVEWVPASTLAGMVDDALPVAEVRARGLVPLDDRGLLRDDFARTMARLFPRVGARSTAR</sequence>
<evidence type="ECO:0008006" key="2">
    <source>
        <dbReference type="Google" id="ProtNLM"/>
    </source>
</evidence>
<accession>A0A2U7UDQ7</accession>